<dbReference type="AlphaFoldDB" id="A0A7G9W6C4"/>
<sequence length="83" mass="8948">MSDYSEGNHIYREVPDYLAQSILVTIFCCLPLGIPAIVYAALAKGRKESGDYEGARAHSETAKGWCIAAFILGIIALLISLMG</sequence>
<organism evidence="6 7">
    <name type="scientific">Alkalicella caledoniensis</name>
    <dbReference type="NCBI Taxonomy" id="2731377"/>
    <lineage>
        <taxon>Bacteria</taxon>
        <taxon>Bacillati</taxon>
        <taxon>Bacillota</taxon>
        <taxon>Clostridia</taxon>
        <taxon>Eubacteriales</taxon>
        <taxon>Proteinivoracaceae</taxon>
        <taxon>Alkalicella</taxon>
    </lineage>
</organism>
<dbReference type="Proteomes" id="UP000516160">
    <property type="component" value="Chromosome"/>
</dbReference>
<dbReference type="EMBL" id="CP058559">
    <property type="protein sequence ID" value="QNO14236.1"/>
    <property type="molecule type" value="Genomic_DNA"/>
</dbReference>
<dbReference type="PANTHER" id="PTHR14948:SF44">
    <property type="entry name" value="PROLINE-RICH TRANSMEMBRANE PROTEIN 1-LIKE"/>
    <property type="match status" value="1"/>
</dbReference>
<proteinExistence type="predicted"/>
<name>A0A7G9W6C4_ALKCA</name>
<keyword evidence="4 5" id="KW-0472">Membrane</keyword>
<keyword evidence="7" id="KW-1185">Reference proteome</keyword>
<dbReference type="RefSeq" id="WP_213167893.1">
    <property type="nucleotide sequence ID" value="NZ_CP058559.1"/>
</dbReference>
<comment type="subcellular location">
    <subcellularLocation>
        <location evidence="1">Membrane</location>
    </subcellularLocation>
</comment>
<evidence type="ECO:0000313" key="6">
    <source>
        <dbReference type="EMBL" id="QNO14236.1"/>
    </source>
</evidence>
<keyword evidence="2 5" id="KW-0812">Transmembrane</keyword>
<dbReference type="KEGG" id="acae:HYG86_05345"/>
<keyword evidence="3 5" id="KW-1133">Transmembrane helix</keyword>
<accession>A0A7G9W6C4</accession>
<evidence type="ECO:0000256" key="1">
    <source>
        <dbReference type="ARBA" id="ARBA00004370"/>
    </source>
</evidence>
<reference evidence="6 7" key="1">
    <citation type="submission" date="2020-07" db="EMBL/GenBank/DDBJ databases">
        <title>Alkalicella. sp. LB2 genome.</title>
        <authorList>
            <person name="Postec A."/>
            <person name="Quemeneur M."/>
        </authorList>
    </citation>
    <scope>NUCLEOTIDE SEQUENCE [LARGE SCALE GENOMIC DNA]</scope>
    <source>
        <strain evidence="6 7">LB2</strain>
    </source>
</reference>
<dbReference type="Pfam" id="PF04505">
    <property type="entry name" value="CD225"/>
    <property type="match status" value="1"/>
</dbReference>
<evidence type="ECO:0000313" key="7">
    <source>
        <dbReference type="Proteomes" id="UP000516160"/>
    </source>
</evidence>
<dbReference type="PANTHER" id="PTHR14948">
    <property type="entry name" value="NG5"/>
    <property type="match status" value="1"/>
</dbReference>
<feature type="transmembrane region" description="Helical" evidence="5">
    <location>
        <begin position="64"/>
        <end position="82"/>
    </location>
</feature>
<evidence type="ECO:0000256" key="3">
    <source>
        <dbReference type="ARBA" id="ARBA00022989"/>
    </source>
</evidence>
<feature type="transmembrane region" description="Helical" evidence="5">
    <location>
        <begin position="20"/>
        <end position="43"/>
    </location>
</feature>
<evidence type="ECO:0000256" key="5">
    <source>
        <dbReference type="SAM" id="Phobius"/>
    </source>
</evidence>
<evidence type="ECO:0000256" key="2">
    <source>
        <dbReference type="ARBA" id="ARBA00022692"/>
    </source>
</evidence>
<evidence type="ECO:0000256" key="4">
    <source>
        <dbReference type="ARBA" id="ARBA00023136"/>
    </source>
</evidence>
<dbReference type="InterPro" id="IPR051423">
    <property type="entry name" value="CD225/Dispanin"/>
</dbReference>
<gene>
    <name evidence="6" type="ORF">HYG86_05345</name>
</gene>
<protein>
    <submittedName>
        <fullName evidence="6">CD225/dispanin family protein</fullName>
    </submittedName>
</protein>
<dbReference type="InterPro" id="IPR007593">
    <property type="entry name" value="CD225/Dispanin_fam"/>
</dbReference>
<dbReference type="GO" id="GO:0016020">
    <property type="term" value="C:membrane"/>
    <property type="evidence" value="ECO:0007669"/>
    <property type="project" value="UniProtKB-SubCell"/>
</dbReference>